<evidence type="ECO:0000259" key="5">
    <source>
        <dbReference type="Pfam" id="PF01814"/>
    </source>
</evidence>
<dbReference type="InterPro" id="IPR012312">
    <property type="entry name" value="Hemerythrin-like"/>
</dbReference>
<dbReference type="InterPro" id="IPR019903">
    <property type="entry name" value="RIC_family"/>
</dbReference>
<evidence type="ECO:0000313" key="7">
    <source>
        <dbReference type="Proteomes" id="UP001148482"/>
    </source>
</evidence>
<evidence type="ECO:0000256" key="1">
    <source>
        <dbReference type="ARBA" id="ARBA00004496"/>
    </source>
</evidence>
<dbReference type="Gene3D" id="1.20.120.520">
    <property type="entry name" value="nmb1532 protein domain like"/>
    <property type="match status" value="1"/>
</dbReference>
<dbReference type="Proteomes" id="UP001148482">
    <property type="component" value="Unassembled WGS sequence"/>
</dbReference>
<accession>A0A9X3CUX4</accession>
<dbReference type="GO" id="GO:0046872">
    <property type="term" value="F:metal ion binding"/>
    <property type="evidence" value="ECO:0007669"/>
    <property type="project" value="UniProtKB-KW"/>
</dbReference>
<keyword evidence="3" id="KW-0479">Metal-binding</keyword>
<dbReference type="Pfam" id="PF01814">
    <property type="entry name" value="Hemerythrin"/>
    <property type="match status" value="1"/>
</dbReference>
<organism evidence="6 7">
    <name type="scientific">Salinimicrobium profundisediminis</name>
    <dbReference type="NCBI Taxonomy" id="2994553"/>
    <lineage>
        <taxon>Bacteria</taxon>
        <taxon>Pseudomonadati</taxon>
        <taxon>Bacteroidota</taxon>
        <taxon>Flavobacteriia</taxon>
        <taxon>Flavobacteriales</taxon>
        <taxon>Flavobacteriaceae</taxon>
        <taxon>Salinimicrobium</taxon>
    </lineage>
</organism>
<evidence type="ECO:0000256" key="4">
    <source>
        <dbReference type="ARBA" id="ARBA00023004"/>
    </source>
</evidence>
<comment type="caution">
    <text evidence="6">The sequence shown here is derived from an EMBL/GenBank/DDBJ whole genome shotgun (WGS) entry which is preliminary data.</text>
</comment>
<dbReference type="PANTHER" id="PTHR36438">
    <property type="entry name" value="IRON-SULFUR CLUSTER REPAIR PROTEIN YTFE"/>
    <property type="match status" value="1"/>
</dbReference>
<dbReference type="PANTHER" id="PTHR36438:SF1">
    <property type="entry name" value="IRON-SULFUR CLUSTER REPAIR PROTEIN YTFE"/>
    <property type="match status" value="1"/>
</dbReference>
<dbReference type="EMBL" id="JAPJDA010000004">
    <property type="protein sequence ID" value="MCX2837178.1"/>
    <property type="molecule type" value="Genomic_DNA"/>
</dbReference>
<reference evidence="6" key="1">
    <citation type="submission" date="2022-11" db="EMBL/GenBank/DDBJ databases">
        <title>Salinimicrobium profundisediminis sp. nov., isolated from deep-sea sediment of the Mariana Trench.</title>
        <authorList>
            <person name="Fu H."/>
        </authorList>
    </citation>
    <scope>NUCLEOTIDE SEQUENCE</scope>
    <source>
        <strain evidence="6">MT39</strain>
    </source>
</reference>
<sequence length="242" mass="27904">MENLQSKTVAEMVTENIKTAHIFKKHGIDFCCGGGISLDKACEKYNVDYNLLTQELLNVDQSNSRATNYNRWELDFLTDHIINVHHAYVEENIPLLLQYSARVAQVHGSHYTELLEIKELVKEVAGELSAHLKKEELILFPFIKQMVRAKKENTQLPVAHFGSVDNPIKMMETEHEDAGELLRRIAKLSNNYTPPQGACNTYKAYYAKLEEFEQDLHQHVHLENNILFPKSLLLEKELRSNQ</sequence>
<dbReference type="RefSeq" id="WP_266068382.1">
    <property type="nucleotide sequence ID" value="NZ_JAPJDA010000004.1"/>
</dbReference>
<gene>
    <name evidence="6" type="primary">ric</name>
    <name evidence="6" type="ORF">OQ279_03360</name>
</gene>
<keyword evidence="4" id="KW-0408">Iron</keyword>
<comment type="subcellular location">
    <subcellularLocation>
        <location evidence="1">Cytoplasm</location>
    </subcellularLocation>
</comment>
<dbReference type="AlphaFoldDB" id="A0A9X3CUX4"/>
<name>A0A9X3CUX4_9FLAO</name>
<dbReference type="Pfam" id="PF04405">
    <property type="entry name" value="ScdA_N"/>
    <property type="match status" value="1"/>
</dbReference>
<feature type="domain" description="Hemerythrin-like" evidence="5">
    <location>
        <begin position="80"/>
        <end position="230"/>
    </location>
</feature>
<keyword evidence="2" id="KW-0963">Cytoplasm</keyword>
<proteinExistence type="predicted"/>
<evidence type="ECO:0000313" key="6">
    <source>
        <dbReference type="EMBL" id="MCX2837178.1"/>
    </source>
</evidence>
<keyword evidence="7" id="KW-1185">Reference proteome</keyword>
<evidence type="ECO:0000256" key="2">
    <source>
        <dbReference type="ARBA" id="ARBA00022490"/>
    </source>
</evidence>
<dbReference type="NCBIfam" id="TIGR03652">
    <property type="entry name" value="FeS_repair_RIC"/>
    <property type="match status" value="1"/>
</dbReference>
<evidence type="ECO:0000256" key="3">
    <source>
        <dbReference type="ARBA" id="ARBA00022723"/>
    </source>
</evidence>
<protein>
    <submittedName>
        <fullName evidence="6">Iron-sulfur cluster repair di-iron protein</fullName>
    </submittedName>
</protein>
<dbReference type="GO" id="GO:0005737">
    <property type="term" value="C:cytoplasm"/>
    <property type="evidence" value="ECO:0007669"/>
    <property type="project" value="UniProtKB-SubCell"/>
</dbReference>